<feature type="region of interest" description="Disordered" evidence="7">
    <location>
        <begin position="292"/>
        <end position="327"/>
    </location>
</feature>
<dbReference type="STRING" id="3076.A0A2P6TWM4"/>
<dbReference type="InterPro" id="IPR010675">
    <property type="entry name" value="Bin3_C"/>
</dbReference>
<feature type="compositionally biased region" description="Low complexity" evidence="7">
    <location>
        <begin position="293"/>
        <end position="306"/>
    </location>
</feature>
<dbReference type="OrthoDB" id="10017101at2759"/>
<dbReference type="InterPro" id="IPR039772">
    <property type="entry name" value="Bin3-like"/>
</dbReference>
<keyword evidence="3 6" id="KW-0808">Transferase</keyword>
<evidence type="ECO:0000256" key="1">
    <source>
        <dbReference type="ARBA" id="ARBA00008361"/>
    </source>
</evidence>
<evidence type="ECO:0000259" key="8">
    <source>
        <dbReference type="PROSITE" id="PS51515"/>
    </source>
</evidence>
<comment type="caution">
    <text evidence="9">The sequence shown here is derived from an EMBL/GenBank/DDBJ whole genome shotgun (WGS) entry which is preliminary data.</text>
</comment>
<evidence type="ECO:0000256" key="7">
    <source>
        <dbReference type="SAM" id="MobiDB-lite"/>
    </source>
</evidence>
<dbReference type="SUPFAM" id="SSF53335">
    <property type="entry name" value="S-adenosyl-L-methionine-dependent methyltransferases"/>
    <property type="match status" value="1"/>
</dbReference>
<reference evidence="9 10" key="1">
    <citation type="journal article" date="2018" name="Plant J.">
        <title>Genome sequences of Chlorella sorokiniana UTEX 1602 and Micractinium conductrix SAG 241.80: implications to maltose excretion by a green alga.</title>
        <authorList>
            <person name="Arriola M.B."/>
            <person name="Velmurugan N."/>
            <person name="Zhang Y."/>
            <person name="Plunkett M.H."/>
            <person name="Hondzo H."/>
            <person name="Barney B.M."/>
        </authorList>
    </citation>
    <scope>NUCLEOTIDE SEQUENCE [LARGE SCALE GENOMIC DNA]</scope>
    <source>
        <strain evidence="10">UTEX 1602</strain>
    </source>
</reference>
<feature type="region of interest" description="Disordered" evidence="7">
    <location>
        <begin position="69"/>
        <end position="120"/>
    </location>
</feature>
<feature type="compositionally biased region" description="Acidic residues" evidence="7">
    <location>
        <begin position="637"/>
        <end position="654"/>
    </location>
</feature>
<dbReference type="Gene3D" id="3.40.50.150">
    <property type="entry name" value="Vaccinia Virus protein VP39"/>
    <property type="match status" value="1"/>
</dbReference>
<evidence type="ECO:0000313" key="10">
    <source>
        <dbReference type="Proteomes" id="UP000239899"/>
    </source>
</evidence>
<evidence type="ECO:0000256" key="3">
    <source>
        <dbReference type="ARBA" id="ARBA00022679"/>
    </source>
</evidence>
<dbReference type="GO" id="GO:0040031">
    <property type="term" value="P:snRNA modification"/>
    <property type="evidence" value="ECO:0007669"/>
    <property type="project" value="TreeGrafter"/>
</dbReference>
<dbReference type="EMBL" id="LHPG02000005">
    <property type="protein sequence ID" value="PRW58460.1"/>
    <property type="molecule type" value="Genomic_DNA"/>
</dbReference>
<feature type="compositionally biased region" description="Low complexity" evidence="7">
    <location>
        <begin position="71"/>
        <end position="103"/>
    </location>
</feature>
<evidence type="ECO:0000256" key="6">
    <source>
        <dbReference type="RuleBase" id="RU367087"/>
    </source>
</evidence>
<gene>
    <name evidence="9" type="ORF">C2E21_3067</name>
</gene>
<accession>A0A2P6TWM4</accession>
<dbReference type="GO" id="GO:0032259">
    <property type="term" value="P:methylation"/>
    <property type="evidence" value="ECO:0007669"/>
    <property type="project" value="UniProtKB-KW"/>
</dbReference>
<dbReference type="GO" id="GO:0017069">
    <property type="term" value="F:snRNA binding"/>
    <property type="evidence" value="ECO:0007669"/>
    <property type="project" value="TreeGrafter"/>
</dbReference>
<dbReference type="PANTHER" id="PTHR12315">
    <property type="entry name" value="BICOID-INTERACTING PROTEIN RELATED"/>
    <property type="match status" value="1"/>
</dbReference>
<keyword evidence="10" id="KW-1185">Reference proteome</keyword>
<keyword evidence="2 6" id="KW-0489">Methyltransferase</keyword>
<dbReference type="InterPro" id="IPR029063">
    <property type="entry name" value="SAM-dependent_MTases_sf"/>
</dbReference>
<comment type="similarity">
    <text evidence="1 6">Belongs to the methyltransferase superfamily.</text>
</comment>
<dbReference type="Proteomes" id="UP000239899">
    <property type="component" value="Unassembled WGS sequence"/>
</dbReference>
<dbReference type="GO" id="GO:0008171">
    <property type="term" value="F:O-methyltransferase activity"/>
    <property type="evidence" value="ECO:0007669"/>
    <property type="project" value="UniProtKB-UniRule"/>
</dbReference>
<feature type="region of interest" description="Disordered" evidence="7">
    <location>
        <begin position="1"/>
        <end position="36"/>
    </location>
</feature>
<dbReference type="PANTHER" id="PTHR12315:SF0">
    <property type="entry name" value="7SK SNRNA METHYLPHOSPHATE CAPPING ENZYME"/>
    <property type="match status" value="1"/>
</dbReference>
<evidence type="ECO:0000256" key="5">
    <source>
        <dbReference type="PROSITE-ProRule" id="PRU00848"/>
    </source>
</evidence>
<feature type="domain" description="Bin3-type SAM" evidence="8">
    <location>
        <begin position="363"/>
        <end position="590"/>
    </location>
</feature>
<dbReference type="AlphaFoldDB" id="A0A2P6TWM4"/>
<proteinExistence type="inferred from homology"/>
<dbReference type="Pfam" id="PF06859">
    <property type="entry name" value="Bin3"/>
    <property type="match status" value="1"/>
</dbReference>
<keyword evidence="4 5" id="KW-0949">S-adenosyl-L-methionine</keyword>
<organism evidence="9 10">
    <name type="scientific">Chlorella sorokiniana</name>
    <name type="common">Freshwater green alga</name>
    <dbReference type="NCBI Taxonomy" id="3076"/>
    <lineage>
        <taxon>Eukaryota</taxon>
        <taxon>Viridiplantae</taxon>
        <taxon>Chlorophyta</taxon>
        <taxon>core chlorophytes</taxon>
        <taxon>Trebouxiophyceae</taxon>
        <taxon>Chlorellales</taxon>
        <taxon>Chlorellaceae</taxon>
        <taxon>Chlorella clade</taxon>
        <taxon>Chlorella</taxon>
    </lineage>
</organism>
<protein>
    <recommendedName>
        <fullName evidence="6">RNA methyltransferase</fullName>
        <ecNumber evidence="6">2.1.1.-</ecNumber>
    </recommendedName>
</protein>
<evidence type="ECO:0000256" key="2">
    <source>
        <dbReference type="ARBA" id="ARBA00022603"/>
    </source>
</evidence>
<dbReference type="EC" id="2.1.1.-" evidence="6"/>
<dbReference type="PROSITE" id="PS51515">
    <property type="entry name" value="BIN3_SAM"/>
    <property type="match status" value="1"/>
</dbReference>
<name>A0A2P6TWM4_CHLSO</name>
<sequence>MQRSECPDSKQQQALRSSTGPEATGGLSRKQKRLLRQKRAKLFQRAAVQESSHSEAAEDYALQLAYEQHLRQLQQHHPQQAGAQAPTKQRQQQQQQQQQQAGASKRRRRSGAYTGTGPVGAAAVARPLGSVDTLASSAALAVPAAHPSQKLAQISELSSEGAVPADSGAQQQQQQPQGVAGAATGSPAAPGAVAAASSGSVPHLQDWSAPATLLGAALMRQDEAHLAQQAAAKTAGICRMDLSAAALLIGTQLSPAASPAAATGPVEAAVPGQAPPADAAVGVECGAIEDATEAAAGSQQHAQQQRQEQEQEDEQRGAKRQRRQQQPYVHGNYHRYYGYRYFSSGGSSSASSGGPERGWQFDDPRLAVFERRWFARRRCLDVGCNEGLLTLALATRLGPRSMLGVDIDSGLIGKACRHLSEARTATAQRVRASRRGGVPAEERRAAQQAAAALGQTMFVHTDFLESAVEAGSLDTITCLSVTKWVHLNRGDEGLKALFASFHAALAPGGLLLLEPQPWRSYRKAGDKVRRAAAPPGSFFHRLHELQLRPDGFADYLCTQLGFRLLKQFGVQASASAGFDRPMVLLRKPRPRPAAPAAQQQWQDAECAAEQRWQQDEWHWAAEEQQEEQAAEEQGWREEEEEEEGWQDECGEGEPWEQAGSVTQ</sequence>
<feature type="compositionally biased region" description="Low complexity" evidence="7">
    <location>
        <begin position="111"/>
        <end position="120"/>
    </location>
</feature>
<feature type="region of interest" description="Disordered" evidence="7">
    <location>
        <begin position="604"/>
        <end position="663"/>
    </location>
</feature>
<dbReference type="GO" id="GO:0008173">
    <property type="term" value="F:RNA methyltransferase activity"/>
    <property type="evidence" value="ECO:0007669"/>
    <property type="project" value="UniProtKB-UniRule"/>
</dbReference>
<feature type="compositionally biased region" description="Low complexity" evidence="7">
    <location>
        <begin position="168"/>
        <end position="197"/>
    </location>
</feature>
<feature type="region of interest" description="Disordered" evidence="7">
    <location>
        <begin position="155"/>
        <end position="197"/>
    </location>
</feature>
<dbReference type="InterPro" id="IPR024160">
    <property type="entry name" value="BIN3_SAM-bd_dom"/>
</dbReference>
<feature type="compositionally biased region" description="Polar residues" evidence="7">
    <location>
        <begin position="9"/>
        <end position="21"/>
    </location>
</feature>
<evidence type="ECO:0000256" key="4">
    <source>
        <dbReference type="ARBA" id="ARBA00022691"/>
    </source>
</evidence>
<feature type="compositionally biased region" description="Basic and acidic residues" evidence="7">
    <location>
        <begin position="612"/>
        <end position="621"/>
    </location>
</feature>
<evidence type="ECO:0000313" key="9">
    <source>
        <dbReference type="EMBL" id="PRW58460.1"/>
    </source>
</evidence>